<dbReference type="FunFam" id="3.30.40.10:FF:000189">
    <property type="entry name" value="TNF receptor-associated factor"/>
    <property type="match status" value="1"/>
</dbReference>
<dbReference type="SUPFAM" id="SSF49599">
    <property type="entry name" value="TRAF domain-like"/>
    <property type="match status" value="4"/>
</dbReference>
<dbReference type="Proteomes" id="UP000001593">
    <property type="component" value="Unassembled WGS sequence"/>
</dbReference>
<organism evidence="11 12">
    <name type="scientific">Nematostella vectensis</name>
    <name type="common">Starlet sea anemone</name>
    <dbReference type="NCBI Taxonomy" id="45351"/>
    <lineage>
        <taxon>Eukaryota</taxon>
        <taxon>Metazoa</taxon>
        <taxon>Cnidaria</taxon>
        <taxon>Anthozoa</taxon>
        <taxon>Hexacorallia</taxon>
        <taxon>Actiniaria</taxon>
        <taxon>Edwardsiidae</taxon>
        <taxon>Nematostella</taxon>
    </lineage>
</organism>
<dbReference type="Pfam" id="PF21355">
    <property type="entry name" value="TRAF-mep_MATH"/>
    <property type="match status" value="1"/>
</dbReference>
<dbReference type="GO" id="GO:0008270">
    <property type="term" value="F:zinc ion binding"/>
    <property type="evidence" value="ECO:0007669"/>
    <property type="project" value="UniProtKB-KW"/>
</dbReference>
<keyword evidence="6 7" id="KW-0862">Zinc</keyword>
<dbReference type="PhylomeDB" id="A7S4Z7"/>
<evidence type="ECO:0000313" key="11">
    <source>
        <dbReference type="EMBL" id="EDO41243.1"/>
    </source>
</evidence>
<feature type="zinc finger region" description="TRAF-type" evidence="7">
    <location>
        <begin position="107"/>
        <end position="156"/>
    </location>
</feature>
<dbReference type="InterPro" id="IPR017907">
    <property type="entry name" value="Znf_RING_CS"/>
</dbReference>
<feature type="domain" description="RING-type" evidence="8">
    <location>
        <begin position="25"/>
        <end position="65"/>
    </location>
</feature>
<dbReference type="HOGENOM" id="CLU_021061_6_0_1"/>
<dbReference type="Pfam" id="PF13445">
    <property type="entry name" value="zf-RING_UBOX"/>
    <property type="match status" value="1"/>
</dbReference>
<dbReference type="PIRSF" id="PIRSF015614">
    <property type="entry name" value="TRAF"/>
    <property type="match status" value="1"/>
</dbReference>
<dbReference type="SUPFAM" id="SSF57850">
    <property type="entry name" value="RING/U-box"/>
    <property type="match status" value="1"/>
</dbReference>
<dbReference type="GO" id="GO:0035591">
    <property type="term" value="F:signaling adaptor activity"/>
    <property type="evidence" value="ECO:0000318"/>
    <property type="project" value="GO_Central"/>
</dbReference>
<dbReference type="InterPro" id="IPR013083">
    <property type="entry name" value="Znf_RING/FYVE/PHD"/>
</dbReference>
<reference evidence="11 12" key="1">
    <citation type="journal article" date="2007" name="Science">
        <title>Sea anemone genome reveals ancestral eumetazoan gene repertoire and genomic organization.</title>
        <authorList>
            <person name="Putnam N.H."/>
            <person name="Srivastava M."/>
            <person name="Hellsten U."/>
            <person name="Dirks B."/>
            <person name="Chapman J."/>
            <person name="Salamov A."/>
            <person name="Terry A."/>
            <person name="Shapiro H."/>
            <person name="Lindquist E."/>
            <person name="Kapitonov V.V."/>
            <person name="Jurka J."/>
            <person name="Genikhovich G."/>
            <person name="Grigoriev I.V."/>
            <person name="Lucas S.M."/>
            <person name="Steele R.E."/>
            <person name="Finnerty J.R."/>
            <person name="Technau U."/>
            <person name="Martindale M.Q."/>
            <person name="Rokhsar D.S."/>
        </authorList>
    </citation>
    <scope>NUCLEOTIDE SEQUENCE [LARGE SCALE GENOMIC DNA]</scope>
    <source>
        <strain evidence="12">CH2 X CH6</strain>
    </source>
</reference>
<dbReference type="PROSITE" id="PS50145">
    <property type="entry name" value="ZF_TRAF"/>
    <property type="match status" value="3"/>
</dbReference>
<feature type="domain" description="TRAF-type" evidence="10">
    <location>
        <begin position="107"/>
        <end position="156"/>
    </location>
</feature>
<feature type="domain" description="TRAF-type" evidence="10">
    <location>
        <begin position="218"/>
        <end position="268"/>
    </location>
</feature>
<dbReference type="CDD" id="cd00270">
    <property type="entry name" value="MATH_TRAF_C"/>
    <property type="match status" value="1"/>
</dbReference>
<dbReference type="InterPro" id="IPR027370">
    <property type="entry name" value="Znf-RING_euk"/>
</dbReference>
<keyword evidence="2" id="KW-0963">Cytoplasm</keyword>
<protein>
    <recommendedName>
        <fullName evidence="13">TNF receptor-associated factor 4</fullName>
    </recommendedName>
</protein>
<evidence type="ECO:0000256" key="3">
    <source>
        <dbReference type="ARBA" id="ARBA00022723"/>
    </source>
</evidence>
<comment type="subcellular location">
    <subcellularLocation>
        <location evidence="1">Cytoplasm</location>
    </subcellularLocation>
</comment>
<dbReference type="PANTHER" id="PTHR10131">
    <property type="entry name" value="TNF RECEPTOR ASSOCIATED FACTOR"/>
    <property type="match status" value="1"/>
</dbReference>
<keyword evidence="12" id="KW-1185">Reference proteome</keyword>
<dbReference type="Pfam" id="PF02176">
    <property type="entry name" value="zf-TRAF"/>
    <property type="match status" value="3"/>
</dbReference>
<evidence type="ECO:0000259" key="10">
    <source>
        <dbReference type="PROSITE" id="PS50145"/>
    </source>
</evidence>
<keyword evidence="4" id="KW-0677">Repeat</keyword>
<dbReference type="InterPro" id="IPR001841">
    <property type="entry name" value="Znf_RING"/>
</dbReference>
<dbReference type="EMBL" id="DS469580">
    <property type="protein sequence ID" value="EDO41243.1"/>
    <property type="molecule type" value="Genomic_DNA"/>
</dbReference>
<dbReference type="FunFam" id="3.30.40.10:FF:001366">
    <property type="entry name" value="Predicted protein"/>
    <property type="match status" value="2"/>
</dbReference>
<dbReference type="OMA" id="CFISHED"/>
<dbReference type="STRING" id="45351.A7S4Z7"/>
<accession>A7S4Z7</accession>
<dbReference type="PROSITE" id="PS50089">
    <property type="entry name" value="ZF_RING_2"/>
    <property type="match status" value="1"/>
</dbReference>
<name>A7S4Z7_NEMVE</name>
<dbReference type="InterPro" id="IPR002083">
    <property type="entry name" value="MATH/TRAF_dom"/>
</dbReference>
<dbReference type="AlphaFoldDB" id="A7S4Z7"/>
<dbReference type="SMART" id="SM00061">
    <property type="entry name" value="MATH"/>
    <property type="match status" value="1"/>
</dbReference>
<evidence type="ECO:0000256" key="7">
    <source>
        <dbReference type="PROSITE-ProRule" id="PRU00207"/>
    </source>
</evidence>
<dbReference type="GO" id="GO:0042981">
    <property type="term" value="P:regulation of apoptotic process"/>
    <property type="evidence" value="ECO:0007669"/>
    <property type="project" value="InterPro"/>
</dbReference>
<dbReference type="Gene3D" id="2.60.210.10">
    <property type="entry name" value="Apoptosis, Tumor Necrosis Factor Receptor Associated Protein 2, Chain A"/>
    <property type="match status" value="1"/>
</dbReference>
<dbReference type="InterPro" id="IPR012227">
    <property type="entry name" value="TNF_rcpt-assoc_TRAF_met"/>
</dbReference>
<feature type="domain" description="MATH" evidence="9">
    <location>
        <begin position="317"/>
        <end position="465"/>
    </location>
</feature>
<feature type="zinc finger region" description="TRAF-type" evidence="7">
    <location>
        <begin position="218"/>
        <end position="268"/>
    </location>
</feature>
<dbReference type="InterPro" id="IPR001293">
    <property type="entry name" value="Znf_TRAF"/>
</dbReference>
<sequence length="468" mass="53674">MADPSPVPSGYDSEFVIAVAEEYTCRICHLPLRVPVQTKCGHRFCKECLDEASRRKSRAECPMDREPLDLKKDVFLDKAAERTILSFLVKCPCKGCKWEAELRDLEAHARNCDYELVTCSNPMCSAQLPRMDVDEHLLVECDWRLIVCEYCGDESPYCLQKAHARNCDYKLVTCSNPMCSAQLPRMDVDEHLLVECDWRLIVCEYCGDESPYCLQKDHSNQCDKFPVLCPNDCGTQITREKLRDHQSEECQFAVVPCAFRDFGCEVEIQNRLMDQHLDTNIQSHLNMTCNQLLLSRDSGAQFHELQQGLGRVNELLKMRFVWRIPDFADSLRQAKLGLKVRLDSEPFFTEKNGYKLRATLYPNGTMSGKNTHISAFVSINRGEYDGILAWPFTRVIKITLLDQKENVLQRRNVEKTIIPNPSLENFHRPKTVSNNGRGSATFVSHEKLWTENYVVDGTLFMQVEVSSG</sequence>
<keyword evidence="5 7" id="KW-0863">Zinc-finger</keyword>
<dbReference type="GO" id="GO:0005737">
    <property type="term" value="C:cytoplasm"/>
    <property type="evidence" value="ECO:0000318"/>
    <property type="project" value="GO_Central"/>
</dbReference>
<evidence type="ECO:0000259" key="8">
    <source>
        <dbReference type="PROSITE" id="PS50089"/>
    </source>
</evidence>
<evidence type="ECO:0000256" key="4">
    <source>
        <dbReference type="ARBA" id="ARBA00022737"/>
    </source>
</evidence>
<proteinExistence type="predicted"/>
<evidence type="ECO:0000313" key="12">
    <source>
        <dbReference type="Proteomes" id="UP000001593"/>
    </source>
</evidence>
<dbReference type="InParanoid" id="A7S4Z7"/>
<evidence type="ECO:0000256" key="5">
    <source>
        <dbReference type="ARBA" id="ARBA00022771"/>
    </source>
</evidence>
<dbReference type="PROSITE" id="PS50144">
    <property type="entry name" value="MATH"/>
    <property type="match status" value="1"/>
</dbReference>
<evidence type="ECO:0008006" key="13">
    <source>
        <dbReference type="Google" id="ProtNLM"/>
    </source>
</evidence>
<dbReference type="PANTHER" id="PTHR10131:SF94">
    <property type="entry name" value="TNF RECEPTOR-ASSOCIATED FACTOR 4"/>
    <property type="match status" value="1"/>
</dbReference>
<evidence type="ECO:0000256" key="6">
    <source>
        <dbReference type="ARBA" id="ARBA00022833"/>
    </source>
</evidence>
<feature type="domain" description="TRAF-type" evidence="10">
    <location>
        <begin position="162"/>
        <end position="211"/>
    </location>
</feature>
<dbReference type="SMART" id="SM00184">
    <property type="entry name" value="RING"/>
    <property type="match status" value="1"/>
</dbReference>
<evidence type="ECO:0000259" key="9">
    <source>
        <dbReference type="PROSITE" id="PS50144"/>
    </source>
</evidence>
<dbReference type="Gene3D" id="3.30.40.10">
    <property type="entry name" value="Zinc/RING finger domain, C3HC4 (zinc finger)"/>
    <property type="match status" value="4"/>
</dbReference>
<dbReference type="PROSITE" id="PS00518">
    <property type="entry name" value="ZF_RING_1"/>
    <property type="match status" value="1"/>
</dbReference>
<dbReference type="InterPro" id="IPR008974">
    <property type="entry name" value="TRAF-like"/>
</dbReference>
<dbReference type="InterPro" id="IPR049342">
    <property type="entry name" value="TRAF1-6_MATH_dom"/>
</dbReference>
<dbReference type="eggNOG" id="KOG0297">
    <property type="taxonomic scope" value="Eukaryota"/>
</dbReference>
<evidence type="ECO:0000256" key="1">
    <source>
        <dbReference type="ARBA" id="ARBA00004496"/>
    </source>
</evidence>
<dbReference type="GO" id="GO:0043122">
    <property type="term" value="P:regulation of canonical NF-kappaB signal transduction"/>
    <property type="evidence" value="ECO:0000318"/>
    <property type="project" value="GO_Central"/>
</dbReference>
<feature type="zinc finger region" description="TRAF-type" evidence="7">
    <location>
        <begin position="162"/>
        <end position="211"/>
    </location>
</feature>
<dbReference type="GO" id="GO:0007166">
    <property type="term" value="P:cell surface receptor signaling pathway"/>
    <property type="evidence" value="ECO:0000318"/>
    <property type="project" value="GO_Central"/>
</dbReference>
<evidence type="ECO:0000256" key="2">
    <source>
        <dbReference type="ARBA" id="ARBA00022490"/>
    </source>
</evidence>
<gene>
    <name evidence="11" type="ORF">NEMVEDRAFT_v1g104836</name>
</gene>
<keyword evidence="3 7" id="KW-0479">Metal-binding</keyword>